<gene>
    <name evidence="3" type="ORF">GCM10007890_56990</name>
</gene>
<evidence type="ECO:0000313" key="3">
    <source>
        <dbReference type="EMBL" id="GLS73684.1"/>
    </source>
</evidence>
<feature type="coiled-coil region" evidence="1">
    <location>
        <begin position="102"/>
        <end position="129"/>
    </location>
</feature>
<evidence type="ECO:0000259" key="2">
    <source>
        <dbReference type="Pfam" id="PF07238"/>
    </source>
</evidence>
<dbReference type="AlphaFoldDB" id="A0AA37TMM6"/>
<dbReference type="SUPFAM" id="SSF141371">
    <property type="entry name" value="PilZ domain-like"/>
    <property type="match status" value="1"/>
</dbReference>
<evidence type="ECO:0000313" key="4">
    <source>
        <dbReference type="Proteomes" id="UP001157440"/>
    </source>
</evidence>
<dbReference type="GO" id="GO:0035438">
    <property type="term" value="F:cyclic-di-GMP binding"/>
    <property type="evidence" value="ECO:0007669"/>
    <property type="project" value="InterPro"/>
</dbReference>
<accession>A0AA37TMM6</accession>
<dbReference type="Gene3D" id="2.40.10.220">
    <property type="entry name" value="predicted glycosyltransferase like domains"/>
    <property type="match status" value="1"/>
</dbReference>
<dbReference type="Proteomes" id="UP001157440">
    <property type="component" value="Unassembled WGS sequence"/>
</dbReference>
<evidence type="ECO:0000256" key="1">
    <source>
        <dbReference type="SAM" id="Coils"/>
    </source>
</evidence>
<dbReference type="Pfam" id="PF07238">
    <property type="entry name" value="PilZ"/>
    <property type="match status" value="1"/>
</dbReference>
<name>A0AA37TMM6_9HYPH</name>
<organism evidence="3 4">
    <name type="scientific">Methylobacterium tardum</name>
    <dbReference type="NCBI Taxonomy" id="374432"/>
    <lineage>
        <taxon>Bacteria</taxon>
        <taxon>Pseudomonadati</taxon>
        <taxon>Pseudomonadota</taxon>
        <taxon>Alphaproteobacteria</taxon>
        <taxon>Hyphomicrobiales</taxon>
        <taxon>Methylobacteriaceae</taxon>
        <taxon>Methylobacterium</taxon>
    </lineage>
</organism>
<dbReference type="InterPro" id="IPR009875">
    <property type="entry name" value="PilZ_domain"/>
</dbReference>
<proteinExistence type="predicted"/>
<feature type="domain" description="PilZ" evidence="2">
    <location>
        <begin position="4"/>
        <end position="84"/>
    </location>
</feature>
<reference evidence="4" key="1">
    <citation type="journal article" date="2019" name="Int. J. Syst. Evol. Microbiol.">
        <title>The Global Catalogue of Microorganisms (GCM) 10K type strain sequencing project: providing services to taxonomists for standard genome sequencing and annotation.</title>
        <authorList>
            <consortium name="The Broad Institute Genomics Platform"/>
            <consortium name="The Broad Institute Genome Sequencing Center for Infectious Disease"/>
            <person name="Wu L."/>
            <person name="Ma J."/>
        </authorList>
    </citation>
    <scope>NUCLEOTIDE SEQUENCE [LARGE SCALE GENOMIC DNA]</scope>
    <source>
        <strain evidence="4">NBRC 103632</strain>
    </source>
</reference>
<dbReference type="EMBL" id="BSPL01000029">
    <property type="protein sequence ID" value="GLS73684.1"/>
    <property type="molecule type" value="Genomic_DNA"/>
</dbReference>
<sequence length="136" mass="14923">MSEHRKETRQRVFLKGRIVFNNGSSSFDCLVRDMSSSGARLVMSDATTLPEAFDLYIPQKDRTYRATLRWRREDGIGVTFEEPARAAGSAPAPDPATTEAALAMLLKRVSELETENAALRRLLASMAQSGDSVSAA</sequence>
<dbReference type="RefSeq" id="WP_238199858.1">
    <property type="nucleotide sequence ID" value="NZ_BPQZ01000049.1"/>
</dbReference>
<keyword evidence="1" id="KW-0175">Coiled coil</keyword>
<comment type="caution">
    <text evidence="3">The sequence shown here is derived from an EMBL/GenBank/DDBJ whole genome shotgun (WGS) entry which is preliminary data.</text>
</comment>
<keyword evidence="4" id="KW-1185">Reference proteome</keyword>
<protein>
    <recommendedName>
        <fullName evidence="2">PilZ domain-containing protein</fullName>
    </recommendedName>
</protein>